<comment type="caution">
    <text evidence="2">The sequence shown here is derived from an EMBL/GenBank/DDBJ whole genome shotgun (WGS) entry which is preliminary data.</text>
</comment>
<feature type="region of interest" description="Disordered" evidence="1">
    <location>
        <begin position="182"/>
        <end position="214"/>
    </location>
</feature>
<dbReference type="NCBIfam" id="TIGR02548">
    <property type="entry name" value="casB_cse2"/>
    <property type="match status" value="1"/>
</dbReference>
<reference evidence="2 3" key="1">
    <citation type="submission" date="2022-11" db="EMBL/GenBank/DDBJ databases">
        <title>Deinococcus ZS9-10, Low Temperature and Draught-tolerating, UV-resistant Bacteria from Continental Antarctica.</title>
        <authorList>
            <person name="Cheng L."/>
        </authorList>
    </citation>
    <scope>NUCLEOTIDE SEQUENCE [LARGE SCALE GENOMIC DNA]</scope>
    <source>
        <strain evidence="2 3">ZS9-10</strain>
    </source>
</reference>
<accession>A0ABU4DV08</accession>
<evidence type="ECO:0000256" key="1">
    <source>
        <dbReference type="SAM" id="MobiDB-lite"/>
    </source>
</evidence>
<dbReference type="Proteomes" id="UP001276150">
    <property type="component" value="Unassembled WGS sequence"/>
</dbReference>
<dbReference type="InterPro" id="IPR013382">
    <property type="entry name" value="CRISPR-assoc_prot_Cse2"/>
</dbReference>
<evidence type="ECO:0000313" key="3">
    <source>
        <dbReference type="Proteomes" id="UP001276150"/>
    </source>
</evidence>
<organism evidence="2 3">
    <name type="scientific">Deinococcus arenicola</name>
    <dbReference type="NCBI Taxonomy" id="2994950"/>
    <lineage>
        <taxon>Bacteria</taxon>
        <taxon>Thermotogati</taxon>
        <taxon>Deinococcota</taxon>
        <taxon>Deinococci</taxon>
        <taxon>Deinococcales</taxon>
        <taxon>Deinococcaceae</taxon>
        <taxon>Deinococcus</taxon>
    </lineage>
</organism>
<sequence>MTQTNSPSTLRTARYEPLLRHLSRLDRGQLAALRRSLGDDLPGQSVPWLEGVFLRSGLGQMQEARWQALAVVAGLYALIERPDAAAEPAPIPEHRDSFGHTFGRLYLAQDQRPSTEKRFLALLDADMDALPYALRQAVTLLKAADMKPDWVQLMDDVGGWDHDSAGDWIRRRWAKDFYRTAERQTHTDTDDDTAPIPTGTLAPQPDDTDEGDTL</sequence>
<dbReference type="CDD" id="cd09731">
    <property type="entry name" value="Cse2_I-E"/>
    <property type="match status" value="1"/>
</dbReference>
<keyword evidence="3" id="KW-1185">Reference proteome</keyword>
<protein>
    <submittedName>
        <fullName evidence="2">Type I-E CRISPR-associated protein Cse2/CasB</fullName>
    </submittedName>
</protein>
<dbReference type="Pfam" id="PF09485">
    <property type="entry name" value="CRISPR_Cse2"/>
    <property type="match status" value="1"/>
</dbReference>
<dbReference type="Gene3D" id="1.10.520.40">
    <property type="entry name" value="CRISPR-associated protein Cse2"/>
    <property type="match status" value="1"/>
</dbReference>
<dbReference type="EMBL" id="JAPMIV010000054">
    <property type="protein sequence ID" value="MDV6376276.1"/>
    <property type="molecule type" value="Genomic_DNA"/>
</dbReference>
<dbReference type="InterPro" id="IPR038287">
    <property type="entry name" value="Cse2_sf"/>
</dbReference>
<name>A0ABU4DV08_9DEIO</name>
<dbReference type="RefSeq" id="WP_317641629.1">
    <property type="nucleotide sequence ID" value="NZ_JAPMIV010000054.1"/>
</dbReference>
<gene>
    <name evidence="2" type="primary">casB</name>
    <name evidence="2" type="ORF">ORD21_16900</name>
</gene>
<evidence type="ECO:0000313" key="2">
    <source>
        <dbReference type="EMBL" id="MDV6376276.1"/>
    </source>
</evidence>
<proteinExistence type="predicted"/>